<evidence type="ECO:0000256" key="1">
    <source>
        <dbReference type="SAM" id="MobiDB-lite"/>
    </source>
</evidence>
<dbReference type="EMBL" id="BMAO01016247">
    <property type="protein sequence ID" value="GFR07223.1"/>
    <property type="molecule type" value="Genomic_DNA"/>
</dbReference>
<proteinExistence type="predicted"/>
<sequence length="191" mass="21907">MELPSNSDKEQSKRLLETFSTSVKDGRKKIKKNFQQPQAISTSKPKDNINQNGTLLVPQNVANKVLSIPNYKVNSLSKIPMYFINTNQNKNHPVIQNQLLDDKGGIQYLPCKGKGEPTVLVENPRKHALTDYFYKKYQSFDMDYYNRNIKKLCAFQGKITSVFEDELHPNYGKTPSTLSVSEEEMNQNIKD</sequence>
<accession>A0A8X6J2K7</accession>
<evidence type="ECO:0000313" key="2">
    <source>
        <dbReference type="EMBL" id="GFR07223.1"/>
    </source>
</evidence>
<dbReference type="Proteomes" id="UP000887116">
    <property type="component" value="Unassembled WGS sequence"/>
</dbReference>
<reference evidence="2" key="1">
    <citation type="submission" date="2020-07" db="EMBL/GenBank/DDBJ databases">
        <title>Multicomponent nature underlies the extraordinary mechanical properties of spider dragline silk.</title>
        <authorList>
            <person name="Kono N."/>
            <person name="Nakamura H."/>
            <person name="Mori M."/>
            <person name="Yoshida Y."/>
            <person name="Ohtoshi R."/>
            <person name="Malay A.D."/>
            <person name="Moran D.A.P."/>
            <person name="Tomita M."/>
            <person name="Numata K."/>
            <person name="Arakawa K."/>
        </authorList>
    </citation>
    <scope>NUCLEOTIDE SEQUENCE</scope>
</reference>
<organism evidence="2 3">
    <name type="scientific">Trichonephila clavata</name>
    <name type="common">Joro spider</name>
    <name type="synonym">Nephila clavata</name>
    <dbReference type="NCBI Taxonomy" id="2740835"/>
    <lineage>
        <taxon>Eukaryota</taxon>
        <taxon>Metazoa</taxon>
        <taxon>Ecdysozoa</taxon>
        <taxon>Arthropoda</taxon>
        <taxon>Chelicerata</taxon>
        <taxon>Arachnida</taxon>
        <taxon>Araneae</taxon>
        <taxon>Araneomorphae</taxon>
        <taxon>Entelegynae</taxon>
        <taxon>Araneoidea</taxon>
        <taxon>Nephilidae</taxon>
        <taxon>Trichonephila</taxon>
    </lineage>
</organism>
<protein>
    <submittedName>
        <fullName evidence="2">Uncharacterized protein</fullName>
    </submittedName>
</protein>
<comment type="caution">
    <text evidence="2">The sequence shown here is derived from an EMBL/GenBank/DDBJ whole genome shotgun (WGS) entry which is preliminary data.</text>
</comment>
<feature type="region of interest" description="Disordered" evidence="1">
    <location>
        <begin position="1"/>
        <end position="47"/>
    </location>
</feature>
<name>A0A8X6J2K7_TRICU</name>
<feature type="compositionally biased region" description="Polar residues" evidence="1">
    <location>
        <begin position="33"/>
        <end position="47"/>
    </location>
</feature>
<gene>
    <name evidence="2" type="ORF">TNCT_366431</name>
</gene>
<keyword evidence="3" id="KW-1185">Reference proteome</keyword>
<evidence type="ECO:0000313" key="3">
    <source>
        <dbReference type="Proteomes" id="UP000887116"/>
    </source>
</evidence>
<feature type="compositionally biased region" description="Basic and acidic residues" evidence="1">
    <location>
        <begin position="7"/>
        <end position="16"/>
    </location>
</feature>
<dbReference type="AlphaFoldDB" id="A0A8X6J2K7"/>